<proteinExistence type="predicted"/>
<comment type="caution">
    <text evidence="1">The sequence shown here is derived from an EMBL/GenBank/DDBJ whole genome shotgun (WGS) entry which is preliminary data.</text>
</comment>
<keyword evidence="2" id="KW-1185">Reference proteome</keyword>
<reference evidence="1" key="1">
    <citation type="submission" date="2018-05" db="EMBL/GenBank/DDBJ databases">
        <title>Draft genome of Mucuna pruriens seed.</title>
        <authorList>
            <person name="Nnadi N.E."/>
            <person name="Vos R."/>
            <person name="Hasami M.H."/>
            <person name="Devisetty U.K."/>
            <person name="Aguiy J.C."/>
        </authorList>
    </citation>
    <scope>NUCLEOTIDE SEQUENCE [LARGE SCALE GENOMIC DNA]</scope>
    <source>
        <strain evidence="1">JCA_2017</strain>
    </source>
</reference>
<evidence type="ECO:0008006" key="3">
    <source>
        <dbReference type="Google" id="ProtNLM"/>
    </source>
</evidence>
<gene>
    <name evidence="1" type="ORF">CR513_25046</name>
</gene>
<organism evidence="1 2">
    <name type="scientific">Mucuna pruriens</name>
    <name type="common">Velvet bean</name>
    <name type="synonym">Dolichos pruriens</name>
    <dbReference type="NCBI Taxonomy" id="157652"/>
    <lineage>
        <taxon>Eukaryota</taxon>
        <taxon>Viridiplantae</taxon>
        <taxon>Streptophyta</taxon>
        <taxon>Embryophyta</taxon>
        <taxon>Tracheophyta</taxon>
        <taxon>Spermatophyta</taxon>
        <taxon>Magnoliopsida</taxon>
        <taxon>eudicotyledons</taxon>
        <taxon>Gunneridae</taxon>
        <taxon>Pentapetalae</taxon>
        <taxon>rosids</taxon>
        <taxon>fabids</taxon>
        <taxon>Fabales</taxon>
        <taxon>Fabaceae</taxon>
        <taxon>Papilionoideae</taxon>
        <taxon>50 kb inversion clade</taxon>
        <taxon>NPAAA clade</taxon>
        <taxon>indigoferoid/millettioid clade</taxon>
        <taxon>Phaseoleae</taxon>
        <taxon>Mucuna</taxon>
    </lineage>
</organism>
<sequence length="139" mass="16206">MATIESTSQVIWLQRILEEMGEQQKGPIVIYCDNKLVIAMTKNPIYHQQTKYIAIIYHFINEVEATKEIQLKYYSIIDQVTNKFTKALARAKFEHFWTMLGKGMRQLVAQGSRRVELSNGSILEIVEVKDRVKEIEVEK</sequence>
<evidence type="ECO:0000313" key="2">
    <source>
        <dbReference type="Proteomes" id="UP000257109"/>
    </source>
</evidence>
<dbReference type="OrthoDB" id="413760at2759"/>
<feature type="non-terminal residue" evidence="1">
    <location>
        <position position="1"/>
    </location>
</feature>
<dbReference type="PANTHER" id="PTHR11439:SF463">
    <property type="entry name" value="REVERSE TRANSCRIPTASE TY1_COPIA-TYPE DOMAIN-CONTAINING PROTEIN"/>
    <property type="match status" value="1"/>
</dbReference>
<protein>
    <recommendedName>
        <fullName evidence="3">Copia protein</fullName>
    </recommendedName>
</protein>
<dbReference type="CDD" id="cd09272">
    <property type="entry name" value="RNase_HI_RT_Ty1"/>
    <property type="match status" value="1"/>
</dbReference>
<dbReference type="STRING" id="157652.A0A371GQB8"/>
<dbReference type="EMBL" id="QJKJ01004786">
    <property type="protein sequence ID" value="RDX92771.1"/>
    <property type="molecule type" value="Genomic_DNA"/>
</dbReference>
<dbReference type="Proteomes" id="UP000257109">
    <property type="component" value="Unassembled WGS sequence"/>
</dbReference>
<evidence type="ECO:0000313" key="1">
    <source>
        <dbReference type="EMBL" id="RDX92771.1"/>
    </source>
</evidence>
<dbReference type="PANTHER" id="PTHR11439">
    <property type="entry name" value="GAG-POL-RELATED RETROTRANSPOSON"/>
    <property type="match status" value="1"/>
</dbReference>
<name>A0A371GQB8_MUCPR</name>
<dbReference type="AlphaFoldDB" id="A0A371GQB8"/>
<accession>A0A371GQB8</accession>